<accession>A0ABM9MYY6</accession>
<dbReference type="InterPro" id="IPR050680">
    <property type="entry name" value="YpeA/RimI_acetyltransf"/>
</dbReference>
<dbReference type="CDD" id="cd04301">
    <property type="entry name" value="NAT_SF"/>
    <property type="match status" value="1"/>
</dbReference>
<comment type="subcellular location">
    <subcellularLocation>
        <location evidence="5">Cytoplasm</location>
    </subcellularLocation>
</comment>
<dbReference type="SUPFAM" id="SSF55729">
    <property type="entry name" value="Acyl-CoA N-acyltransferases (Nat)"/>
    <property type="match status" value="1"/>
</dbReference>
<keyword evidence="2 5" id="KW-0963">Cytoplasm</keyword>
<dbReference type="InterPro" id="IPR016181">
    <property type="entry name" value="Acyl_CoA_acyltransferase"/>
</dbReference>
<comment type="catalytic activity">
    <reaction evidence="5">
        <text>N-terminal L-alanyl-[ribosomal protein bS18] + acetyl-CoA = N-terminal N(alpha)-acetyl-L-alanyl-[ribosomal protein bS18] + CoA + H(+)</text>
        <dbReference type="Rhea" id="RHEA:43756"/>
        <dbReference type="Rhea" id="RHEA-COMP:10676"/>
        <dbReference type="Rhea" id="RHEA-COMP:10677"/>
        <dbReference type="ChEBI" id="CHEBI:15378"/>
        <dbReference type="ChEBI" id="CHEBI:57287"/>
        <dbReference type="ChEBI" id="CHEBI:57288"/>
        <dbReference type="ChEBI" id="CHEBI:64718"/>
        <dbReference type="ChEBI" id="CHEBI:83683"/>
        <dbReference type="EC" id="2.3.1.266"/>
    </reaction>
</comment>
<feature type="domain" description="N-acetyltransferase" evidence="6">
    <location>
        <begin position="1"/>
        <end position="127"/>
    </location>
</feature>
<dbReference type="PANTHER" id="PTHR43420:SF44">
    <property type="entry name" value="ACETYLTRANSFERASE YPEA"/>
    <property type="match status" value="1"/>
</dbReference>
<comment type="function">
    <text evidence="5">Acetylates the N-terminal alanine of ribosomal protein bS18.</text>
</comment>
<comment type="similarity">
    <text evidence="1 5">Belongs to the acetyltransferase family. RimI subfamily.</text>
</comment>
<dbReference type="Proteomes" id="UP001314261">
    <property type="component" value="Unassembled WGS sequence"/>
</dbReference>
<sequence>MIATLFHNAFGGHSPIPEAVIVQQLQSHRVHYLMEEHGRAVLSFTVVLDEVEIDYLAVLPDNQRQGLGQALLGHLLEQQAGNRILLEVAANNQPAQKLYAKMGFQTYNERKNYYQDGQTAILMEKRS</sequence>
<dbReference type="GO" id="GO:0005840">
    <property type="term" value="C:ribosome"/>
    <property type="evidence" value="ECO:0007669"/>
    <property type="project" value="UniProtKB-KW"/>
</dbReference>
<keyword evidence="7" id="KW-0687">Ribonucleoprotein</keyword>
<keyword evidence="4 7" id="KW-0012">Acyltransferase</keyword>
<dbReference type="PROSITE" id="PS51186">
    <property type="entry name" value="GNAT"/>
    <property type="match status" value="1"/>
</dbReference>
<keyword evidence="7" id="KW-0689">Ribosomal protein</keyword>
<dbReference type="Pfam" id="PF13508">
    <property type="entry name" value="Acetyltransf_7"/>
    <property type="match status" value="1"/>
</dbReference>
<dbReference type="EC" id="2.3.1.266" evidence="5"/>
<evidence type="ECO:0000256" key="3">
    <source>
        <dbReference type="ARBA" id="ARBA00022679"/>
    </source>
</evidence>
<dbReference type="NCBIfam" id="TIGR01575">
    <property type="entry name" value="rimI"/>
    <property type="match status" value="1"/>
</dbReference>
<keyword evidence="8" id="KW-1185">Reference proteome</keyword>
<protein>
    <recommendedName>
        <fullName evidence="5">[Ribosomal protein bS18]-alanine N-acetyltransferase</fullName>
        <ecNumber evidence="5">2.3.1.266</ecNumber>
    </recommendedName>
</protein>
<organism evidence="7 8">
    <name type="scientific">Fructobacillus fructosus</name>
    <dbReference type="NCBI Taxonomy" id="1631"/>
    <lineage>
        <taxon>Bacteria</taxon>
        <taxon>Bacillati</taxon>
        <taxon>Bacillota</taxon>
        <taxon>Bacilli</taxon>
        <taxon>Lactobacillales</taxon>
        <taxon>Lactobacillaceae</taxon>
        <taxon>Fructobacillus</taxon>
    </lineage>
</organism>
<dbReference type="InterPro" id="IPR000182">
    <property type="entry name" value="GNAT_dom"/>
</dbReference>
<comment type="caution">
    <text evidence="7">The sequence shown here is derived from an EMBL/GenBank/DDBJ whole genome shotgun (WGS) entry which is preliminary data.</text>
</comment>
<proteinExistence type="inferred from homology"/>
<gene>
    <name evidence="7" type="ORF">R54839_PPFHFPJH_01318</name>
</gene>
<evidence type="ECO:0000256" key="1">
    <source>
        <dbReference type="ARBA" id="ARBA00005395"/>
    </source>
</evidence>
<evidence type="ECO:0000313" key="8">
    <source>
        <dbReference type="Proteomes" id="UP001314261"/>
    </source>
</evidence>
<evidence type="ECO:0000256" key="2">
    <source>
        <dbReference type="ARBA" id="ARBA00022490"/>
    </source>
</evidence>
<dbReference type="PANTHER" id="PTHR43420">
    <property type="entry name" value="ACETYLTRANSFERASE"/>
    <property type="match status" value="1"/>
</dbReference>
<dbReference type="GO" id="GO:0016746">
    <property type="term" value="F:acyltransferase activity"/>
    <property type="evidence" value="ECO:0007669"/>
    <property type="project" value="UniProtKB-KW"/>
</dbReference>
<dbReference type="InterPro" id="IPR006464">
    <property type="entry name" value="AcTrfase_RimI/Ard1"/>
</dbReference>
<reference evidence="7 8" key="1">
    <citation type="submission" date="2023-10" db="EMBL/GenBank/DDBJ databases">
        <authorList>
            <person name="Botero Cardona J."/>
        </authorList>
    </citation>
    <scope>NUCLEOTIDE SEQUENCE [LARGE SCALE GENOMIC DNA]</scope>
    <source>
        <strain evidence="7 8">R-54839</strain>
    </source>
</reference>
<dbReference type="Gene3D" id="3.40.630.30">
    <property type="match status" value="1"/>
</dbReference>
<evidence type="ECO:0000256" key="5">
    <source>
        <dbReference type="RuleBase" id="RU363094"/>
    </source>
</evidence>
<evidence type="ECO:0000259" key="6">
    <source>
        <dbReference type="PROSITE" id="PS51186"/>
    </source>
</evidence>
<evidence type="ECO:0000256" key="4">
    <source>
        <dbReference type="ARBA" id="ARBA00023315"/>
    </source>
</evidence>
<name>A0ABM9MYY6_9LACO</name>
<evidence type="ECO:0000313" key="7">
    <source>
        <dbReference type="EMBL" id="CAK1250192.1"/>
    </source>
</evidence>
<keyword evidence="3 7" id="KW-0808">Transferase</keyword>
<dbReference type="EMBL" id="CAUZLR010000009">
    <property type="protein sequence ID" value="CAK1250192.1"/>
    <property type="molecule type" value="Genomic_DNA"/>
</dbReference>